<sequence>MTMQQLSDAQLAAQPAAYWTGVAYESLITFTRARHVELGFTQPQFWLLRNLSKNDLLPQGGGLTVPELRSAMNSYLRAEDDLDAESEVLLERGWLTRDGDGRLWITEAGEDARVSMKQHAPAIRARIHKDIDEGDYVTTLKVLRQLIRNTGGSVD</sequence>
<evidence type="ECO:0008006" key="3">
    <source>
        <dbReference type="Google" id="ProtNLM"/>
    </source>
</evidence>
<comment type="caution">
    <text evidence="1">The sequence shown here is derived from an EMBL/GenBank/DDBJ whole genome shotgun (WGS) entry which is preliminary data.</text>
</comment>
<dbReference type="InterPro" id="IPR036388">
    <property type="entry name" value="WH-like_DNA-bd_sf"/>
</dbReference>
<gene>
    <name evidence="1" type="ORF">Van01_64760</name>
</gene>
<dbReference type="InterPro" id="IPR036390">
    <property type="entry name" value="WH_DNA-bd_sf"/>
</dbReference>
<keyword evidence="2" id="KW-1185">Reference proteome</keyword>
<proteinExistence type="predicted"/>
<organism evidence="1 2">
    <name type="scientific">Micromonospora andamanensis</name>
    <dbReference type="NCBI Taxonomy" id="1287068"/>
    <lineage>
        <taxon>Bacteria</taxon>
        <taxon>Bacillati</taxon>
        <taxon>Actinomycetota</taxon>
        <taxon>Actinomycetes</taxon>
        <taxon>Micromonosporales</taxon>
        <taxon>Micromonosporaceae</taxon>
        <taxon>Micromonospora</taxon>
    </lineage>
</organism>
<evidence type="ECO:0000313" key="2">
    <source>
        <dbReference type="Proteomes" id="UP000647017"/>
    </source>
</evidence>
<name>A0ABQ4I5S8_9ACTN</name>
<protein>
    <recommendedName>
        <fullName evidence="3">Transposase</fullName>
    </recommendedName>
</protein>
<dbReference type="SUPFAM" id="SSF46785">
    <property type="entry name" value="Winged helix' DNA-binding domain"/>
    <property type="match status" value="1"/>
</dbReference>
<accession>A0ABQ4I5S8</accession>
<evidence type="ECO:0000313" key="1">
    <source>
        <dbReference type="EMBL" id="GIJ13262.1"/>
    </source>
</evidence>
<dbReference type="Gene3D" id="1.10.10.10">
    <property type="entry name" value="Winged helix-like DNA-binding domain superfamily/Winged helix DNA-binding domain"/>
    <property type="match status" value="1"/>
</dbReference>
<reference evidence="1 2" key="1">
    <citation type="submission" date="2021-01" db="EMBL/GenBank/DDBJ databases">
        <title>Whole genome shotgun sequence of Verrucosispora andamanensis NBRC 109075.</title>
        <authorList>
            <person name="Komaki H."/>
            <person name="Tamura T."/>
        </authorList>
    </citation>
    <scope>NUCLEOTIDE SEQUENCE [LARGE SCALE GENOMIC DNA]</scope>
    <source>
        <strain evidence="1 2">NBRC 109075</strain>
    </source>
</reference>
<dbReference type="EMBL" id="BOOZ01000093">
    <property type="protein sequence ID" value="GIJ13262.1"/>
    <property type="molecule type" value="Genomic_DNA"/>
</dbReference>
<dbReference type="RefSeq" id="WP_204015751.1">
    <property type="nucleotide sequence ID" value="NZ_BOOZ01000093.1"/>
</dbReference>
<dbReference type="Proteomes" id="UP000647017">
    <property type="component" value="Unassembled WGS sequence"/>
</dbReference>